<dbReference type="RefSeq" id="WP_091495937.1">
    <property type="nucleotide sequence ID" value="NZ_FODJ01000003.1"/>
</dbReference>
<proteinExistence type="predicted"/>
<dbReference type="SUPFAM" id="SSF56059">
    <property type="entry name" value="Glutathione synthetase ATP-binding domain-like"/>
    <property type="match status" value="1"/>
</dbReference>
<dbReference type="OrthoDB" id="40611at2"/>
<dbReference type="EMBL" id="FODJ01000003">
    <property type="protein sequence ID" value="SEO01647.1"/>
    <property type="molecule type" value="Genomic_DNA"/>
</dbReference>
<evidence type="ECO:0000259" key="1">
    <source>
        <dbReference type="Pfam" id="PF02655"/>
    </source>
</evidence>
<gene>
    <name evidence="2" type="ORF">SAMN04488134_103128</name>
</gene>
<protein>
    <submittedName>
        <fullName evidence="2">ATP-grasp domain-containing protein</fullName>
    </submittedName>
</protein>
<dbReference type="AlphaFoldDB" id="A0A1H8L955"/>
<dbReference type="STRING" id="872970.SAMN04488134_103128"/>
<feature type="domain" description="ATP-grasp fold PylC-type" evidence="1">
    <location>
        <begin position="112"/>
        <end position="261"/>
    </location>
</feature>
<dbReference type="GO" id="GO:0046872">
    <property type="term" value="F:metal ion binding"/>
    <property type="evidence" value="ECO:0007669"/>
    <property type="project" value="InterPro"/>
</dbReference>
<evidence type="ECO:0000313" key="3">
    <source>
        <dbReference type="Proteomes" id="UP000199300"/>
    </source>
</evidence>
<evidence type="ECO:0000313" key="2">
    <source>
        <dbReference type="EMBL" id="SEO01647.1"/>
    </source>
</evidence>
<keyword evidence="3" id="KW-1185">Reference proteome</keyword>
<name>A0A1H8L955_9BACI</name>
<dbReference type="GO" id="GO:0005524">
    <property type="term" value="F:ATP binding"/>
    <property type="evidence" value="ECO:0007669"/>
    <property type="project" value="InterPro"/>
</dbReference>
<sequence length="374" mass="42906">MRIALTGGRSPLALYFAKKLSEQGHKLFMLEHFSPTFATYSSFFEEVKLIASPAKNWTLFSKQVLAYLQANAIDLLLPINEETLYYAQLQAELHKLGITFLIGELPLLETLHNKYYFINWCESIGIAVPHTEKYYGQDVDFTQNLVKPEYSRFGQAVFLDEHAFSKAPTNKAYLVQEKLAGQQICVCLMIKDSQLVSVIAHDTNLGIESYASITYVPFQHPQLDQLITRLAENLGANGFYSFDFFFTGTDFYPIECNPRLTVGAILDGDNLIAHLLGEVKPQAIRSDSYGIKLVWWWRIITRRNWRQTIRSYKQANDVLKEAFTFKTWCMLPWVLASYYVKGRQLGLNVTDFVVHDISYPPPSERKEQSDDESS</sequence>
<dbReference type="InterPro" id="IPR013815">
    <property type="entry name" value="ATP_grasp_subdomain_1"/>
</dbReference>
<dbReference type="Gene3D" id="3.30.470.20">
    <property type="entry name" value="ATP-grasp fold, B domain"/>
    <property type="match status" value="1"/>
</dbReference>
<dbReference type="Proteomes" id="UP000199300">
    <property type="component" value="Unassembled WGS sequence"/>
</dbReference>
<organism evidence="2 3">
    <name type="scientific">Amphibacillus marinus</name>
    <dbReference type="NCBI Taxonomy" id="872970"/>
    <lineage>
        <taxon>Bacteria</taxon>
        <taxon>Bacillati</taxon>
        <taxon>Bacillota</taxon>
        <taxon>Bacilli</taxon>
        <taxon>Bacillales</taxon>
        <taxon>Bacillaceae</taxon>
        <taxon>Amphibacillus</taxon>
    </lineage>
</organism>
<dbReference type="Gene3D" id="3.30.1490.20">
    <property type="entry name" value="ATP-grasp fold, A domain"/>
    <property type="match status" value="1"/>
</dbReference>
<dbReference type="Gene3D" id="3.40.50.20">
    <property type="match status" value="1"/>
</dbReference>
<dbReference type="InterPro" id="IPR003806">
    <property type="entry name" value="ATP-grasp_PylC-type"/>
</dbReference>
<reference evidence="2 3" key="1">
    <citation type="submission" date="2016-10" db="EMBL/GenBank/DDBJ databases">
        <authorList>
            <person name="de Groot N.N."/>
        </authorList>
    </citation>
    <scope>NUCLEOTIDE SEQUENCE [LARGE SCALE GENOMIC DNA]</scope>
    <source>
        <strain evidence="2 3">CGMCC 1.10434</strain>
    </source>
</reference>
<accession>A0A1H8L955</accession>
<dbReference type="Pfam" id="PF02655">
    <property type="entry name" value="ATP-grasp_3"/>
    <property type="match status" value="1"/>
</dbReference>